<feature type="region of interest" description="Disordered" evidence="1">
    <location>
        <begin position="34"/>
        <end position="55"/>
    </location>
</feature>
<dbReference type="AlphaFoldDB" id="A0A7S2RGK1"/>
<feature type="region of interest" description="Disordered" evidence="1">
    <location>
        <begin position="146"/>
        <end position="166"/>
    </location>
</feature>
<organism evidence="2">
    <name type="scientific">Rhizochromulina marina</name>
    <dbReference type="NCBI Taxonomy" id="1034831"/>
    <lineage>
        <taxon>Eukaryota</taxon>
        <taxon>Sar</taxon>
        <taxon>Stramenopiles</taxon>
        <taxon>Ochrophyta</taxon>
        <taxon>Dictyochophyceae</taxon>
        <taxon>Rhizochromulinales</taxon>
        <taxon>Rhizochromulina</taxon>
    </lineage>
</organism>
<dbReference type="EMBL" id="HBHJ01006709">
    <property type="protein sequence ID" value="CAD9670520.1"/>
    <property type="molecule type" value="Transcribed_RNA"/>
</dbReference>
<evidence type="ECO:0000313" key="2">
    <source>
        <dbReference type="EMBL" id="CAD9670520.1"/>
    </source>
</evidence>
<protein>
    <submittedName>
        <fullName evidence="2">Uncharacterized protein</fullName>
    </submittedName>
</protein>
<reference evidence="2" key="1">
    <citation type="submission" date="2021-01" db="EMBL/GenBank/DDBJ databases">
        <authorList>
            <person name="Corre E."/>
            <person name="Pelletier E."/>
            <person name="Niang G."/>
            <person name="Scheremetjew M."/>
            <person name="Finn R."/>
            <person name="Kale V."/>
            <person name="Holt S."/>
            <person name="Cochrane G."/>
            <person name="Meng A."/>
            <person name="Brown T."/>
            <person name="Cohen L."/>
        </authorList>
    </citation>
    <scope>NUCLEOTIDE SEQUENCE</scope>
    <source>
        <strain evidence="2">CCMP1243</strain>
    </source>
</reference>
<sequence length="166" mass="18470">MAHRAMRRAVAFAPCPVGESTALGCAGNLFHLGWGPPPRRPKTGKAGGGGEDIGKNQSEAQAFLMKICDAPKRRRPEFTEAQYKRHFEIGRRYNIETSRLHNREAWELQLKIDLKGAAMAALPAEQQAFASEVLDFFPLDFRHPTTTPPVQGFDASRFMSDESEAK</sequence>
<accession>A0A7S2RGK1</accession>
<gene>
    <name evidence="2" type="ORF">RMAR1173_LOCUS4352</name>
</gene>
<proteinExistence type="predicted"/>
<name>A0A7S2RGK1_9STRA</name>
<evidence type="ECO:0000256" key="1">
    <source>
        <dbReference type="SAM" id="MobiDB-lite"/>
    </source>
</evidence>